<dbReference type="EMBL" id="MCFA01000244">
    <property type="protein sequence ID" value="ORX96965.1"/>
    <property type="molecule type" value="Genomic_DNA"/>
</dbReference>
<dbReference type="STRING" id="1231657.A0A1Y1YG48"/>
<feature type="domain" description="DUF6536" evidence="3">
    <location>
        <begin position="1"/>
        <end position="88"/>
    </location>
</feature>
<organism evidence="4 5">
    <name type="scientific">Clohesyomyces aquaticus</name>
    <dbReference type="NCBI Taxonomy" id="1231657"/>
    <lineage>
        <taxon>Eukaryota</taxon>
        <taxon>Fungi</taxon>
        <taxon>Dikarya</taxon>
        <taxon>Ascomycota</taxon>
        <taxon>Pezizomycotina</taxon>
        <taxon>Dothideomycetes</taxon>
        <taxon>Pleosporomycetidae</taxon>
        <taxon>Pleosporales</taxon>
        <taxon>Lindgomycetaceae</taxon>
        <taxon>Clohesyomyces</taxon>
    </lineage>
</organism>
<dbReference type="PANTHER" id="PTHR35395:SF1">
    <property type="entry name" value="DUF6536 DOMAIN-CONTAINING PROTEIN"/>
    <property type="match status" value="1"/>
</dbReference>
<feature type="region of interest" description="Disordered" evidence="1">
    <location>
        <begin position="199"/>
        <end position="219"/>
    </location>
</feature>
<gene>
    <name evidence="4" type="ORF">BCR34DRAFT_173944</name>
</gene>
<dbReference type="AlphaFoldDB" id="A0A1Y1YG48"/>
<name>A0A1Y1YG48_9PLEO</name>
<evidence type="ECO:0000259" key="3">
    <source>
        <dbReference type="Pfam" id="PF20163"/>
    </source>
</evidence>
<evidence type="ECO:0000313" key="5">
    <source>
        <dbReference type="Proteomes" id="UP000193144"/>
    </source>
</evidence>
<evidence type="ECO:0000256" key="1">
    <source>
        <dbReference type="SAM" id="MobiDB-lite"/>
    </source>
</evidence>
<protein>
    <recommendedName>
        <fullName evidence="3">DUF6536 domain-containing protein</fullName>
    </recommendedName>
</protein>
<comment type="caution">
    <text evidence="4">The sequence shown here is derived from an EMBL/GenBank/DDBJ whole genome shotgun (WGS) entry which is preliminary data.</text>
</comment>
<feature type="transmembrane region" description="Helical" evidence="2">
    <location>
        <begin position="48"/>
        <end position="65"/>
    </location>
</feature>
<dbReference type="OrthoDB" id="5429634at2759"/>
<accession>A0A1Y1YG48</accession>
<dbReference type="Pfam" id="PF20163">
    <property type="entry name" value="DUF6536"/>
    <property type="match status" value="1"/>
</dbReference>
<dbReference type="PANTHER" id="PTHR35395">
    <property type="entry name" value="DUF6536 DOMAIN-CONTAINING PROTEIN"/>
    <property type="match status" value="1"/>
</dbReference>
<dbReference type="Proteomes" id="UP000193144">
    <property type="component" value="Unassembled WGS sequence"/>
</dbReference>
<evidence type="ECO:0000256" key="2">
    <source>
        <dbReference type="SAM" id="Phobius"/>
    </source>
</evidence>
<keyword evidence="2" id="KW-0812">Transmembrane</keyword>
<dbReference type="InterPro" id="IPR046623">
    <property type="entry name" value="DUF6536"/>
</dbReference>
<reference evidence="4 5" key="1">
    <citation type="submission" date="2016-07" db="EMBL/GenBank/DDBJ databases">
        <title>Pervasive Adenine N6-methylation of Active Genes in Fungi.</title>
        <authorList>
            <consortium name="DOE Joint Genome Institute"/>
            <person name="Mondo S.J."/>
            <person name="Dannebaum R.O."/>
            <person name="Kuo R.C."/>
            <person name="Labutti K."/>
            <person name="Haridas S."/>
            <person name="Kuo A."/>
            <person name="Salamov A."/>
            <person name="Ahrendt S.R."/>
            <person name="Lipzen A."/>
            <person name="Sullivan W."/>
            <person name="Andreopoulos W.B."/>
            <person name="Clum A."/>
            <person name="Lindquist E."/>
            <person name="Daum C."/>
            <person name="Ramamoorthy G.K."/>
            <person name="Gryganskyi A."/>
            <person name="Culley D."/>
            <person name="Magnuson J.K."/>
            <person name="James T.Y."/>
            <person name="O'Malley M.A."/>
            <person name="Stajich J.E."/>
            <person name="Spatafora J.W."/>
            <person name="Visel A."/>
            <person name="Grigoriev I.V."/>
        </authorList>
    </citation>
    <scope>NUCLEOTIDE SEQUENCE [LARGE SCALE GENOMIC DNA]</scope>
    <source>
        <strain evidence="4 5">CBS 115471</strain>
    </source>
</reference>
<keyword evidence="5" id="KW-1185">Reference proteome</keyword>
<sequence length="219" mass="25336">MIGASNYCMQILSTQNREELVKAHSKRYWLHIGVPSIRNLFRIRRDRSILWLILVLSSVPLHLLFNSTMFASLQANQYLVVVGTDNWIKGGDYEGTFLNATEAGLKNITDRANDARADSVQKVYEKMGKDDCVKTYDDQYLSAFGNVIMLRERIVWRNSTLWGFPTFQNDNPTCSHQWSMAYMESHSRLYDDVTMLSDPKEVPSNSWRQTDPPYVSSYK</sequence>
<evidence type="ECO:0000313" key="4">
    <source>
        <dbReference type="EMBL" id="ORX96965.1"/>
    </source>
</evidence>
<keyword evidence="2" id="KW-0472">Membrane</keyword>
<proteinExistence type="predicted"/>
<keyword evidence="2" id="KW-1133">Transmembrane helix</keyword>